<sequence length="361" mass="41156">MTVHQLTRRDARRIAVQAQLLDAHRPSDLLETVRGLTFLRAEPTDAIAPSAHLVAWSRLGSSYDRRELDKAIEHGTLVDLQGHIRPGEDLALYRAEMADWPGRGELRDWQEYRRDWVAANDRCRQDILLELARNGPLPSKELPDTCAVPWESSGWNNDRNRRMLLDFMVERGEIAAAGWKGRDRLYDLAERIYPDDVIVPADEANRIRNEKRLRSLGIARAKATAIPGEPIDVGEIGEPAVVEGVRGKWRVDPSFLGQPFKGRAALLSPFDRLVHDRKRMAELFEFDYQLEMFKPAAKRRWGYFALPILYGDRLVGKLDAAADHKVGGLWVEQLHQDVPFTKAMTAAVEREIKDLSRWLAS</sequence>
<dbReference type="InterPro" id="IPR009351">
    <property type="entry name" value="AlkZ-like"/>
</dbReference>
<keyword evidence="2" id="KW-1185">Reference proteome</keyword>
<evidence type="ECO:0000313" key="2">
    <source>
        <dbReference type="Proteomes" id="UP001595699"/>
    </source>
</evidence>
<dbReference type="RefSeq" id="WP_307782404.1">
    <property type="nucleotide sequence ID" value="NZ_JAFBCM010000001.1"/>
</dbReference>
<dbReference type="PANTHER" id="PTHR30528">
    <property type="entry name" value="CYTOPLASMIC PROTEIN"/>
    <property type="match status" value="1"/>
</dbReference>
<dbReference type="Pfam" id="PF06224">
    <property type="entry name" value="AlkZ-like"/>
    <property type="match status" value="1"/>
</dbReference>
<protein>
    <submittedName>
        <fullName evidence="1">DNA glycosylase AlkZ-like family protein</fullName>
    </submittedName>
</protein>
<comment type="caution">
    <text evidence="1">The sequence shown here is derived from an EMBL/GenBank/DDBJ whole genome shotgun (WGS) entry which is preliminary data.</text>
</comment>
<organism evidence="1 2">
    <name type="scientific">Tenggerimyces flavus</name>
    <dbReference type="NCBI Taxonomy" id="1708749"/>
    <lineage>
        <taxon>Bacteria</taxon>
        <taxon>Bacillati</taxon>
        <taxon>Actinomycetota</taxon>
        <taxon>Actinomycetes</taxon>
        <taxon>Propionibacteriales</taxon>
        <taxon>Nocardioidaceae</taxon>
        <taxon>Tenggerimyces</taxon>
    </lineage>
</organism>
<accession>A0ABV7YQZ7</accession>
<reference evidence="2" key="1">
    <citation type="journal article" date="2019" name="Int. J. Syst. Evol. Microbiol.">
        <title>The Global Catalogue of Microorganisms (GCM) 10K type strain sequencing project: providing services to taxonomists for standard genome sequencing and annotation.</title>
        <authorList>
            <consortium name="The Broad Institute Genomics Platform"/>
            <consortium name="The Broad Institute Genome Sequencing Center for Infectious Disease"/>
            <person name="Wu L."/>
            <person name="Ma J."/>
        </authorList>
    </citation>
    <scope>NUCLEOTIDE SEQUENCE [LARGE SCALE GENOMIC DNA]</scope>
    <source>
        <strain evidence="2">CGMCC 4.7241</strain>
    </source>
</reference>
<proteinExistence type="predicted"/>
<dbReference type="Proteomes" id="UP001595699">
    <property type="component" value="Unassembled WGS sequence"/>
</dbReference>
<evidence type="ECO:0000313" key="1">
    <source>
        <dbReference type="EMBL" id="MFC3766630.1"/>
    </source>
</evidence>
<gene>
    <name evidence="1" type="ORF">ACFOUW_37785</name>
</gene>
<dbReference type="PANTHER" id="PTHR30528:SF0">
    <property type="entry name" value="CYTOPLASMIC PROTEIN"/>
    <property type="match status" value="1"/>
</dbReference>
<dbReference type="EMBL" id="JBHRZH010000056">
    <property type="protein sequence ID" value="MFC3766630.1"/>
    <property type="molecule type" value="Genomic_DNA"/>
</dbReference>
<name>A0ABV7YQZ7_9ACTN</name>